<evidence type="ECO:0000256" key="4">
    <source>
        <dbReference type="ARBA" id="ARBA00023014"/>
    </source>
</evidence>
<dbReference type="RefSeq" id="WP_166226730.1">
    <property type="nucleotide sequence ID" value="NZ_CP049989.1"/>
</dbReference>
<keyword evidence="5" id="KW-0732">Signal</keyword>
<dbReference type="KEGG" id="hcz:G9Q37_08240"/>
<dbReference type="SUPFAM" id="SSF50022">
    <property type="entry name" value="ISP domain"/>
    <property type="match status" value="1"/>
</dbReference>
<evidence type="ECO:0000313" key="8">
    <source>
        <dbReference type="Proteomes" id="UP000503162"/>
    </source>
</evidence>
<dbReference type="PROSITE" id="PS51318">
    <property type="entry name" value="TAT"/>
    <property type="match status" value="1"/>
</dbReference>
<dbReference type="GO" id="GO:0046872">
    <property type="term" value="F:metal ion binding"/>
    <property type="evidence" value="ECO:0007669"/>
    <property type="project" value="UniProtKB-KW"/>
</dbReference>
<dbReference type="InterPro" id="IPR017941">
    <property type="entry name" value="Rieske_2Fe-2S"/>
</dbReference>
<feature type="chain" id="PRO_5026286652" evidence="5">
    <location>
        <begin position="29"/>
        <end position="239"/>
    </location>
</feature>
<evidence type="ECO:0000256" key="2">
    <source>
        <dbReference type="ARBA" id="ARBA00022723"/>
    </source>
</evidence>
<dbReference type="GO" id="GO:0051537">
    <property type="term" value="F:2 iron, 2 sulfur cluster binding"/>
    <property type="evidence" value="ECO:0007669"/>
    <property type="project" value="UniProtKB-KW"/>
</dbReference>
<evidence type="ECO:0000256" key="3">
    <source>
        <dbReference type="ARBA" id="ARBA00023004"/>
    </source>
</evidence>
<dbReference type="EMBL" id="CP049989">
    <property type="protein sequence ID" value="QIM52127.1"/>
    <property type="molecule type" value="Genomic_DNA"/>
</dbReference>
<name>A0A6G8IG19_9BURK</name>
<dbReference type="AlphaFoldDB" id="A0A6G8IG19"/>
<sequence length="239" mass="25837">MDRREFNAACATGAAALASAALGAPAWAASAQARTYARALLVDELGQPIKASRLVAQTNYVFHYPFEATPVFLLDLGKPAVPTRLQTKGREAYEWPGGVGPKRSVVAFSAICAHQLVYPTRELSFISFRKGPVANPQTPSKGNDLIHCCADHSQYDPARGAQVLGGPAEQPLCAVLLEHDARTDQLTATGTLGGELFDAFFKKYEMKLSLETGSSGRKAVAERSVVRELERFCRNPVRC</sequence>
<feature type="signal peptide" evidence="5">
    <location>
        <begin position="1"/>
        <end position="28"/>
    </location>
</feature>
<keyword evidence="2" id="KW-0479">Metal-binding</keyword>
<evidence type="ECO:0000256" key="1">
    <source>
        <dbReference type="ARBA" id="ARBA00022714"/>
    </source>
</evidence>
<evidence type="ECO:0000256" key="5">
    <source>
        <dbReference type="SAM" id="SignalP"/>
    </source>
</evidence>
<keyword evidence="8" id="KW-1185">Reference proteome</keyword>
<keyword evidence="1" id="KW-0001">2Fe-2S</keyword>
<dbReference type="Gene3D" id="2.102.10.10">
    <property type="entry name" value="Rieske [2Fe-2S] iron-sulphur domain"/>
    <property type="match status" value="1"/>
</dbReference>
<dbReference type="InterPro" id="IPR006311">
    <property type="entry name" value="TAT_signal"/>
</dbReference>
<organism evidence="7 8">
    <name type="scientific">Hydrogenophaga crocea</name>
    <dbReference type="NCBI Taxonomy" id="2716225"/>
    <lineage>
        <taxon>Bacteria</taxon>
        <taxon>Pseudomonadati</taxon>
        <taxon>Pseudomonadota</taxon>
        <taxon>Betaproteobacteria</taxon>
        <taxon>Burkholderiales</taxon>
        <taxon>Comamonadaceae</taxon>
        <taxon>Hydrogenophaga</taxon>
    </lineage>
</organism>
<dbReference type="Proteomes" id="UP000503162">
    <property type="component" value="Chromosome"/>
</dbReference>
<evidence type="ECO:0000313" key="7">
    <source>
        <dbReference type="EMBL" id="QIM52127.1"/>
    </source>
</evidence>
<dbReference type="PROSITE" id="PS51296">
    <property type="entry name" value="RIESKE"/>
    <property type="match status" value="1"/>
</dbReference>
<feature type="domain" description="Rieske" evidence="6">
    <location>
        <begin position="68"/>
        <end position="186"/>
    </location>
</feature>
<accession>A0A6G8IG19</accession>
<dbReference type="InterPro" id="IPR036922">
    <property type="entry name" value="Rieske_2Fe-2S_sf"/>
</dbReference>
<reference evidence="7 8" key="1">
    <citation type="submission" date="2020-03" db="EMBL/GenBank/DDBJ databases">
        <title>Hydrogenophaga sp. nov. isolated from cyanobacterial mat.</title>
        <authorList>
            <person name="Thorat V."/>
            <person name="Kirdat K."/>
            <person name="Tiwarekar B."/>
            <person name="Costa E.D."/>
            <person name="Yadav A."/>
        </authorList>
    </citation>
    <scope>NUCLEOTIDE SEQUENCE [LARGE SCALE GENOMIC DNA]</scope>
    <source>
        <strain evidence="7 8">BA0156</strain>
    </source>
</reference>
<evidence type="ECO:0000259" key="6">
    <source>
        <dbReference type="PROSITE" id="PS51296"/>
    </source>
</evidence>
<gene>
    <name evidence="7" type="ORF">G9Q37_08240</name>
</gene>
<proteinExistence type="predicted"/>
<keyword evidence="3" id="KW-0408">Iron</keyword>
<keyword evidence="4" id="KW-0411">Iron-sulfur</keyword>
<protein>
    <submittedName>
        <fullName evidence="7">(2Fe-2S)-binding protein</fullName>
    </submittedName>
</protein>